<feature type="domain" description="Helicase HerA barrel" evidence="13">
    <location>
        <begin position="3"/>
        <end position="87"/>
    </location>
</feature>
<evidence type="ECO:0000256" key="6">
    <source>
        <dbReference type="ARBA" id="ARBA00023125"/>
    </source>
</evidence>
<evidence type="ECO:0000313" key="15">
    <source>
        <dbReference type="Proteomes" id="UP000067738"/>
    </source>
</evidence>
<reference evidence="14 15" key="1">
    <citation type="submission" date="2015-04" db="EMBL/GenBank/DDBJ databases">
        <title>The complete genome sequence of the rumen methanogen Methanobrevibacter millerae SM9.</title>
        <authorList>
            <person name="Leahy S.C."/>
            <person name="Kelly W.J."/>
            <person name="Pacheco D.M."/>
            <person name="Li D."/>
            <person name="Altermann E."/>
            <person name="Attwood G.T."/>
        </authorList>
    </citation>
    <scope>NUCLEOTIDE SEQUENCE [LARGE SCALE GENOMIC DNA]</scope>
    <source>
        <strain evidence="14 15">SM9</strain>
    </source>
</reference>
<evidence type="ECO:0000256" key="1">
    <source>
        <dbReference type="ARBA" id="ARBA00007816"/>
    </source>
</evidence>
<organism evidence="14 15">
    <name type="scientific">Methanobrevibacter millerae</name>
    <dbReference type="NCBI Taxonomy" id="230361"/>
    <lineage>
        <taxon>Archaea</taxon>
        <taxon>Methanobacteriati</taxon>
        <taxon>Methanobacteriota</taxon>
        <taxon>Methanomada group</taxon>
        <taxon>Methanobacteria</taxon>
        <taxon>Methanobacteriales</taxon>
        <taxon>Methanobacteriaceae</taxon>
        <taxon>Methanobrevibacter</taxon>
    </lineage>
</organism>
<dbReference type="Pfam" id="PF01935">
    <property type="entry name" value="DUF87"/>
    <property type="match status" value="1"/>
</dbReference>
<gene>
    <name evidence="14" type="ORF">sm9_0935</name>
</gene>
<dbReference type="PANTHER" id="PTHR42957:SF1">
    <property type="entry name" value="HELICASE MJ1565-RELATED"/>
    <property type="match status" value="1"/>
</dbReference>
<dbReference type="Pfam" id="PF09378">
    <property type="entry name" value="HAS-barrel"/>
    <property type="match status" value="1"/>
</dbReference>
<feature type="domain" description="Helicase HerA central" evidence="11">
    <location>
        <begin position="120"/>
        <end position="325"/>
    </location>
</feature>
<dbReference type="InterPro" id="IPR033186">
    <property type="entry name" value="HerA_C"/>
</dbReference>
<proteinExistence type="inferred from homology"/>
<name>A0A0U3CWJ4_9EURY</name>
<evidence type="ECO:0000256" key="9">
    <source>
        <dbReference type="ARBA" id="ARBA00048954"/>
    </source>
</evidence>
<dbReference type="Gene3D" id="3.40.50.300">
    <property type="entry name" value="P-loop containing nucleotide triphosphate hydrolases"/>
    <property type="match status" value="2"/>
</dbReference>
<dbReference type="GO" id="GO:0043139">
    <property type="term" value="F:5'-3' DNA helicase activity"/>
    <property type="evidence" value="ECO:0007669"/>
    <property type="project" value="UniProtKB-EC"/>
</dbReference>
<dbReference type="GeneID" id="26735905"/>
<dbReference type="InterPro" id="IPR002789">
    <property type="entry name" value="HerA_central"/>
</dbReference>
<accession>A0A0U3CWJ4</accession>
<sequence length="499" mass="56196">MTVGYCVGEISLSELTFISDKMPQVGEYVTVEYDGKKVLGMVENLVRGNDALNIDLHDVEAIQTIARIGGKDYYIKGKVKLLGDVNDNLRLPRTPALPGTPIKLADKEVLNKVFNVKNPIRLGTLVNQRDIEVNVEANPILNRHLAVLAMTGAGKSNTVAVLMDQLLSYNVPIFVFDMHCEYRDAEFPNGKVNVIRPKINPTYMTFPEIKRLVNIPNNAYIQERHFRQAFNQAKKEIKEGTEHTYKLLDAMYDILYAKSQEEGSDKQIVDVMNKIEDSKDKYGNLFDNNMSNILSSIKVGRVNVLDLSQTGESVSEVLVSHIMRNALQRRKNAVHGSSDDTLDHPVFFIIEEAHILAPNKRDSQSKYWIQRVAREGRKFGLGLCLVSQSPKTVDHDALSQMNNMIILRLVEPEDQRHVQSASESLSKDLINQLPSLNVGEAIVLGLMSKVPTLVKIDEFMGRRTGGDLDIVGDLANYNQTQEDEIRHQEQESLDLGYDY</sequence>
<dbReference type="PANTHER" id="PTHR42957">
    <property type="entry name" value="HELICASE MJ1565-RELATED"/>
    <property type="match status" value="1"/>
</dbReference>
<evidence type="ECO:0000259" key="11">
    <source>
        <dbReference type="Pfam" id="PF01935"/>
    </source>
</evidence>
<keyword evidence="15" id="KW-1185">Reference proteome</keyword>
<dbReference type="SUPFAM" id="SSF52540">
    <property type="entry name" value="P-loop containing nucleoside triphosphate hydrolases"/>
    <property type="match status" value="1"/>
</dbReference>
<evidence type="ECO:0000256" key="5">
    <source>
        <dbReference type="ARBA" id="ARBA00022840"/>
    </source>
</evidence>
<dbReference type="GO" id="GO:0003677">
    <property type="term" value="F:DNA binding"/>
    <property type="evidence" value="ECO:0007669"/>
    <property type="project" value="UniProtKB-KW"/>
</dbReference>
<evidence type="ECO:0000256" key="10">
    <source>
        <dbReference type="ARBA" id="ARBA00048988"/>
    </source>
</evidence>
<dbReference type="PATRIC" id="fig|230361.4.peg.964"/>
<dbReference type="RefSeq" id="WP_058739024.1">
    <property type="nucleotide sequence ID" value="NZ_CP011266.1"/>
</dbReference>
<evidence type="ECO:0000259" key="13">
    <source>
        <dbReference type="Pfam" id="PF09378"/>
    </source>
</evidence>
<dbReference type="OrthoDB" id="107033at2157"/>
<dbReference type="GO" id="GO:0016787">
    <property type="term" value="F:hydrolase activity"/>
    <property type="evidence" value="ECO:0007669"/>
    <property type="project" value="UniProtKB-KW"/>
</dbReference>
<keyword evidence="2" id="KW-0547">Nucleotide-binding</keyword>
<evidence type="ECO:0000256" key="3">
    <source>
        <dbReference type="ARBA" id="ARBA00022801"/>
    </source>
</evidence>
<keyword evidence="5" id="KW-0067">ATP-binding</keyword>
<dbReference type="InterPro" id="IPR027417">
    <property type="entry name" value="P-loop_NTPase"/>
</dbReference>
<keyword evidence="4" id="KW-0347">Helicase</keyword>
<dbReference type="EMBL" id="CP011266">
    <property type="protein sequence ID" value="ALT68724.1"/>
    <property type="molecule type" value="Genomic_DNA"/>
</dbReference>
<comment type="catalytic activity">
    <reaction evidence="9">
        <text>ATP + H2O = ADP + phosphate + H(+)</text>
        <dbReference type="Rhea" id="RHEA:13065"/>
        <dbReference type="ChEBI" id="CHEBI:15377"/>
        <dbReference type="ChEBI" id="CHEBI:15378"/>
        <dbReference type="ChEBI" id="CHEBI:30616"/>
        <dbReference type="ChEBI" id="CHEBI:43474"/>
        <dbReference type="ChEBI" id="CHEBI:456216"/>
        <dbReference type="EC" id="5.6.2.3"/>
    </reaction>
</comment>
<dbReference type="KEGG" id="mmil:sm9_0935"/>
<evidence type="ECO:0000256" key="2">
    <source>
        <dbReference type="ARBA" id="ARBA00022741"/>
    </source>
</evidence>
<dbReference type="InterPro" id="IPR008571">
    <property type="entry name" value="HerA-like"/>
</dbReference>
<evidence type="ECO:0000259" key="12">
    <source>
        <dbReference type="Pfam" id="PF05872"/>
    </source>
</evidence>
<feature type="domain" description="Helicase HerA-like C-terminal" evidence="12">
    <location>
        <begin position="344"/>
        <end position="456"/>
    </location>
</feature>
<evidence type="ECO:0000256" key="4">
    <source>
        <dbReference type="ARBA" id="ARBA00022806"/>
    </source>
</evidence>
<evidence type="ECO:0000313" key="14">
    <source>
        <dbReference type="EMBL" id="ALT68724.1"/>
    </source>
</evidence>
<dbReference type="GO" id="GO:0043138">
    <property type="term" value="F:3'-5' DNA helicase activity"/>
    <property type="evidence" value="ECO:0007669"/>
    <property type="project" value="UniProtKB-EC"/>
</dbReference>
<dbReference type="Proteomes" id="UP000067738">
    <property type="component" value="Chromosome"/>
</dbReference>
<keyword evidence="3" id="KW-0378">Hydrolase</keyword>
<evidence type="ECO:0000256" key="8">
    <source>
        <dbReference type="ARBA" id="ARBA00034617"/>
    </source>
</evidence>
<comment type="similarity">
    <text evidence="1">Belongs to the HerA family.</text>
</comment>
<dbReference type="InterPro" id="IPR018538">
    <property type="entry name" value="HerA_barrel_dom"/>
</dbReference>
<comment type="catalytic activity">
    <reaction evidence="8">
        <text>Couples ATP hydrolysis with the unwinding of duplex DNA by translocating in the 3'-5' direction.</text>
        <dbReference type="EC" id="5.6.2.4"/>
    </reaction>
</comment>
<keyword evidence="7" id="KW-0413">Isomerase</keyword>
<comment type="catalytic activity">
    <reaction evidence="10">
        <text>ATP + H2O = ADP + phosphate + H(+)</text>
        <dbReference type="Rhea" id="RHEA:13065"/>
        <dbReference type="ChEBI" id="CHEBI:15377"/>
        <dbReference type="ChEBI" id="CHEBI:15378"/>
        <dbReference type="ChEBI" id="CHEBI:30616"/>
        <dbReference type="ChEBI" id="CHEBI:43474"/>
        <dbReference type="ChEBI" id="CHEBI:456216"/>
        <dbReference type="EC" id="5.6.2.4"/>
    </reaction>
</comment>
<keyword evidence="6" id="KW-0238">DNA-binding</keyword>
<dbReference type="AlphaFoldDB" id="A0A0U3CWJ4"/>
<protein>
    <submittedName>
        <fullName evidence="14">ATPase</fullName>
    </submittedName>
</protein>
<dbReference type="GO" id="GO:0005524">
    <property type="term" value="F:ATP binding"/>
    <property type="evidence" value="ECO:0007669"/>
    <property type="project" value="UniProtKB-KW"/>
</dbReference>
<evidence type="ECO:0000256" key="7">
    <source>
        <dbReference type="ARBA" id="ARBA00023235"/>
    </source>
</evidence>
<dbReference type="Pfam" id="PF05872">
    <property type="entry name" value="HerA_C"/>
    <property type="match status" value="1"/>
</dbReference>